<organism evidence="1 2">
    <name type="scientific">Cyclotella atomus</name>
    <dbReference type="NCBI Taxonomy" id="382360"/>
    <lineage>
        <taxon>Eukaryota</taxon>
        <taxon>Sar</taxon>
        <taxon>Stramenopiles</taxon>
        <taxon>Ochrophyta</taxon>
        <taxon>Bacillariophyta</taxon>
        <taxon>Coscinodiscophyceae</taxon>
        <taxon>Thalassiosirophycidae</taxon>
        <taxon>Stephanodiscales</taxon>
        <taxon>Stephanodiscaceae</taxon>
        <taxon>Cyclotella</taxon>
    </lineage>
</organism>
<dbReference type="Proteomes" id="UP001530400">
    <property type="component" value="Unassembled WGS sequence"/>
</dbReference>
<reference evidence="1 2" key="1">
    <citation type="submission" date="2024-10" db="EMBL/GenBank/DDBJ databases">
        <title>Updated reference genomes for cyclostephanoid diatoms.</title>
        <authorList>
            <person name="Roberts W.R."/>
            <person name="Alverson A.J."/>
        </authorList>
    </citation>
    <scope>NUCLEOTIDE SEQUENCE [LARGE SCALE GENOMIC DNA]</scope>
    <source>
        <strain evidence="1 2">AJA010-31</strain>
    </source>
</reference>
<protein>
    <submittedName>
        <fullName evidence="1">Uncharacterized protein</fullName>
    </submittedName>
</protein>
<name>A0ABD3PF13_9STRA</name>
<dbReference type="EMBL" id="JALLPJ020000656">
    <property type="protein sequence ID" value="KAL3786287.1"/>
    <property type="molecule type" value="Genomic_DNA"/>
</dbReference>
<comment type="caution">
    <text evidence="1">The sequence shown here is derived from an EMBL/GenBank/DDBJ whole genome shotgun (WGS) entry which is preliminary data.</text>
</comment>
<evidence type="ECO:0000313" key="1">
    <source>
        <dbReference type="EMBL" id="KAL3786287.1"/>
    </source>
</evidence>
<accession>A0ABD3PF13</accession>
<gene>
    <name evidence="1" type="ORF">ACHAWO_009670</name>
</gene>
<dbReference type="AlphaFoldDB" id="A0ABD3PF13"/>
<proteinExistence type="predicted"/>
<keyword evidence="2" id="KW-1185">Reference proteome</keyword>
<sequence>MKVLKYQRMGDAAQCSITLARMQIESGHGYEQLSEFLISCIGLEHLVSKHMGIVQSAKVDVVKKKAHARIVLAEHKRQKTCNVYSPLELARVSRESSLMSGEKINKVGNTKFKCMASLK</sequence>
<evidence type="ECO:0000313" key="2">
    <source>
        <dbReference type="Proteomes" id="UP001530400"/>
    </source>
</evidence>